<evidence type="ECO:0000256" key="13">
    <source>
        <dbReference type="SAM" id="Phobius"/>
    </source>
</evidence>
<evidence type="ECO:0000256" key="6">
    <source>
        <dbReference type="ARBA" id="ARBA00022556"/>
    </source>
</evidence>
<organism evidence="14 15">
    <name type="scientific">Fluviispira sanaruensis</name>
    <dbReference type="NCBI Taxonomy" id="2493639"/>
    <lineage>
        <taxon>Bacteria</taxon>
        <taxon>Pseudomonadati</taxon>
        <taxon>Bdellovibrionota</taxon>
        <taxon>Oligoflexia</taxon>
        <taxon>Silvanigrellales</taxon>
        <taxon>Silvanigrellaceae</taxon>
        <taxon>Fluviispira</taxon>
    </lineage>
</organism>
<evidence type="ECO:0000256" key="7">
    <source>
        <dbReference type="ARBA" id="ARBA00022679"/>
    </source>
</evidence>
<dbReference type="KEGG" id="sbf:JCM31447_28800"/>
<evidence type="ECO:0000256" key="11">
    <source>
        <dbReference type="ARBA" id="ARBA00023098"/>
    </source>
</evidence>
<evidence type="ECO:0000256" key="12">
    <source>
        <dbReference type="ARBA" id="ARBA00029757"/>
    </source>
</evidence>
<keyword evidence="8" id="KW-0547">Nucleotide-binding</keyword>
<evidence type="ECO:0000313" key="15">
    <source>
        <dbReference type="Proteomes" id="UP000291236"/>
    </source>
</evidence>
<feature type="transmembrane region" description="Helical" evidence="13">
    <location>
        <begin position="23"/>
        <end position="42"/>
    </location>
</feature>
<evidence type="ECO:0000256" key="4">
    <source>
        <dbReference type="ARBA" id="ARBA00016436"/>
    </source>
</evidence>
<sequence>MSESFGQKIRNILDKSLLEKGLFFLYLSPIFFLLSYFIYLVARKRRYNGYNRLDEYNLDAAKIKIICVGNILIGGSGKSPVVQKIALEYLAKGWNVAIAARGIGANIKSVYISSTSPSEINQLSDENREHFEILSNLKSNNSNVFYILQNKKRKESLHYLIQDLNSNKWKENNTLLLLDDGLQHFACPRNVNLCLWSPYLLLNSPSFAMPIGPYREGFGNNSFTTLLESFDFRLWSRTQEEQNIEFKNTIQNSLMKHNILPNDKDIILNYQIFFWEISIINHNIRLKEQISQEDVFTKYSKFTQSLLITGIAHPKIFFSDLSFILKNKNVDYIFLNDHGNLSDSNYKSIQKSDFIIMTLKDLFRWGNDPLFTESIKDKNILTCSVGIKFLKYDSLQTLSISQLLSLKE</sequence>
<keyword evidence="13" id="KW-0472">Membrane</keyword>
<name>A0A4P2VXN7_FLUSA</name>
<keyword evidence="13" id="KW-1133">Transmembrane helix</keyword>
<keyword evidence="5" id="KW-0444">Lipid biosynthesis</keyword>
<evidence type="ECO:0000256" key="5">
    <source>
        <dbReference type="ARBA" id="ARBA00022516"/>
    </source>
</evidence>
<accession>A0A4P2VXN7</accession>
<keyword evidence="10" id="KW-0067">ATP-binding</keyword>
<dbReference type="UniPathway" id="UPA00359">
    <property type="reaction ID" value="UER00482"/>
</dbReference>
<dbReference type="Pfam" id="PF02606">
    <property type="entry name" value="LpxK"/>
    <property type="match status" value="1"/>
</dbReference>
<protein>
    <recommendedName>
        <fullName evidence="4">Tetraacyldisaccharide 4'-kinase</fullName>
        <ecNumber evidence="3">2.7.1.130</ecNumber>
    </recommendedName>
    <alternativeName>
        <fullName evidence="12">Lipid A 4'-kinase</fullName>
    </alternativeName>
</protein>
<dbReference type="GO" id="GO:0009029">
    <property type="term" value="F:lipid-A 4'-kinase activity"/>
    <property type="evidence" value="ECO:0007669"/>
    <property type="project" value="UniProtKB-EC"/>
</dbReference>
<dbReference type="EMBL" id="AP019368">
    <property type="protein sequence ID" value="BBH54415.1"/>
    <property type="molecule type" value="Genomic_DNA"/>
</dbReference>
<dbReference type="GO" id="GO:0005886">
    <property type="term" value="C:plasma membrane"/>
    <property type="evidence" value="ECO:0007669"/>
    <property type="project" value="TreeGrafter"/>
</dbReference>
<keyword evidence="11" id="KW-0443">Lipid metabolism</keyword>
<gene>
    <name evidence="14" type="primary">lpxK</name>
    <name evidence="14" type="ORF">JCM31447_28800</name>
</gene>
<proteinExistence type="predicted"/>
<dbReference type="GO" id="GO:0009244">
    <property type="term" value="P:lipopolysaccharide core region biosynthetic process"/>
    <property type="evidence" value="ECO:0007669"/>
    <property type="project" value="TreeGrafter"/>
</dbReference>
<evidence type="ECO:0000256" key="10">
    <source>
        <dbReference type="ARBA" id="ARBA00022840"/>
    </source>
</evidence>
<keyword evidence="9 14" id="KW-0418">Kinase</keyword>
<evidence type="ECO:0000256" key="8">
    <source>
        <dbReference type="ARBA" id="ARBA00022741"/>
    </source>
</evidence>
<keyword evidence="6" id="KW-0441">Lipid A biosynthesis</keyword>
<dbReference type="AlphaFoldDB" id="A0A4P2VXN7"/>
<keyword evidence="15" id="KW-1185">Reference proteome</keyword>
<keyword evidence="7" id="KW-0808">Transferase</keyword>
<reference evidence="14 15" key="1">
    <citation type="submission" date="2018-12" db="EMBL/GenBank/DDBJ databases">
        <title>Rubrispira sanarue gen. nov., sp., nov., a member of the order Silvanigrellales, isolated from a brackish lake in Hamamatsu Japan.</title>
        <authorList>
            <person name="Maejima Y."/>
            <person name="Iino T."/>
            <person name="Muraguchi Y."/>
            <person name="Fukuda K."/>
            <person name="Nojiri H."/>
            <person name="Ohkuma M."/>
            <person name="Moriuchi R."/>
            <person name="Dohra H."/>
            <person name="Kimbara K."/>
            <person name="Shintani M."/>
        </authorList>
    </citation>
    <scope>NUCLEOTIDE SEQUENCE [LARGE SCALE GENOMIC DNA]</scope>
    <source>
        <strain evidence="14 15">RF1110005</strain>
    </source>
</reference>
<dbReference type="GO" id="GO:0009245">
    <property type="term" value="P:lipid A biosynthetic process"/>
    <property type="evidence" value="ECO:0007669"/>
    <property type="project" value="UniProtKB-KW"/>
</dbReference>
<dbReference type="OrthoDB" id="9766423at2"/>
<dbReference type="EC" id="2.7.1.130" evidence="3"/>
<evidence type="ECO:0000256" key="9">
    <source>
        <dbReference type="ARBA" id="ARBA00022777"/>
    </source>
</evidence>
<comment type="pathway">
    <text evidence="2">Glycolipid biosynthesis; lipid IV(A) biosynthesis; lipid IV(A) from (3R)-3-hydroxytetradecanoyl-[acyl-carrier-protein] and UDP-N-acetyl-alpha-D-glucosamine: step 6/6.</text>
</comment>
<dbReference type="Proteomes" id="UP000291236">
    <property type="component" value="Chromosome"/>
</dbReference>
<evidence type="ECO:0000313" key="14">
    <source>
        <dbReference type="EMBL" id="BBH54415.1"/>
    </source>
</evidence>
<evidence type="ECO:0000256" key="2">
    <source>
        <dbReference type="ARBA" id="ARBA00004870"/>
    </source>
</evidence>
<dbReference type="PANTHER" id="PTHR42724:SF1">
    <property type="entry name" value="TETRAACYLDISACCHARIDE 4'-KINASE, MITOCHONDRIAL-RELATED"/>
    <property type="match status" value="1"/>
</dbReference>
<dbReference type="GO" id="GO:0005524">
    <property type="term" value="F:ATP binding"/>
    <property type="evidence" value="ECO:0007669"/>
    <property type="project" value="UniProtKB-KW"/>
</dbReference>
<dbReference type="RefSeq" id="WP_130612108.1">
    <property type="nucleotide sequence ID" value="NZ_AP019368.1"/>
</dbReference>
<evidence type="ECO:0000256" key="3">
    <source>
        <dbReference type="ARBA" id="ARBA00012071"/>
    </source>
</evidence>
<comment type="function">
    <text evidence="1">Transfers the gamma-phosphate of ATP to the 4'-position of a tetraacyldisaccharide 1-phosphate intermediate (termed DS-1-P) to form tetraacyldisaccharide 1,4'-bis-phosphate (lipid IVA).</text>
</comment>
<evidence type="ECO:0000256" key="1">
    <source>
        <dbReference type="ARBA" id="ARBA00002274"/>
    </source>
</evidence>
<keyword evidence="13" id="KW-0812">Transmembrane</keyword>
<dbReference type="PANTHER" id="PTHR42724">
    <property type="entry name" value="TETRAACYLDISACCHARIDE 4'-KINASE"/>
    <property type="match status" value="1"/>
</dbReference>
<dbReference type="InterPro" id="IPR003758">
    <property type="entry name" value="LpxK"/>
</dbReference>